<dbReference type="EMBL" id="JBFYGN010000017">
    <property type="protein sequence ID" value="MEX8194063.1"/>
    <property type="molecule type" value="Genomic_DNA"/>
</dbReference>
<protein>
    <submittedName>
        <fullName evidence="8">C-type cytochrome biogenesis protein CcsB</fullName>
    </submittedName>
</protein>
<feature type="transmembrane region" description="Helical" evidence="6">
    <location>
        <begin position="415"/>
        <end position="436"/>
    </location>
</feature>
<dbReference type="Proteomes" id="UP001561046">
    <property type="component" value="Unassembled WGS sequence"/>
</dbReference>
<evidence type="ECO:0000256" key="2">
    <source>
        <dbReference type="ARBA" id="ARBA00022692"/>
    </source>
</evidence>
<feature type="transmembrane region" description="Helical" evidence="6">
    <location>
        <begin position="286"/>
        <end position="303"/>
    </location>
</feature>
<comment type="subcellular location">
    <subcellularLocation>
        <location evidence="1">Membrane</location>
        <topology evidence="1">Multi-pass membrane protein</topology>
    </subcellularLocation>
</comment>
<feature type="transmembrane region" description="Helical" evidence="6">
    <location>
        <begin position="354"/>
        <end position="374"/>
    </location>
</feature>
<feature type="transmembrane region" description="Helical" evidence="6">
    <location>
        <begin position="256"/>
        <end position="274"/>
    </location>
</feature>
<feature type="transmembrane region" description="Helical" evidence="6">
    <location>
        <begin position="108"/>
        <end position="130"/>
    </location>
</feature>
<feature type="transmembrane region" description="Helical" evidence="6">
    <location>
        <begin position="315"/>
        <end position="333"/>
    </location>
</feature>
<dbReference type="Pfam" id="PF01578">
    <property type="entry name" value="Cytochrom_C_asm"/>
    <property type="match status" value="1"/>
</dbReference>
<keyword evidence="3" id="KW-0201">Cytochrome c-type biogenesis</keyword>
<proteinExistence type="predicted"/>
<dbReference type="NCBIfam" id="TIGR03144">
    <property type="entry name" value="cytochr_II_ccsB"/>
    <property type="match status" value="1"/>
</dbReference>
<keyword evidence="5 6" id="KW-0472">Membrane</keyword>
<evidence type="ECO:0000259" key="7">
    <source>
        <dbReference type="Pfam" id="PF01578"/>
    </source>
</evidence>
<feature type="domain" description="Cytochrome c assembly protein" evidence="7">
    <location>
        <begin position="179"/>
        <end position="440"/>
    </location>
</feature>
<dbReference type="PANTHER" id="PTHR30071">
    <property type="entry name" value="HEME EXPORTER PROTEIN C"/>
    <property type="match status" value="1"/>
</dbReference>
<feature type="transmembrane region" description="Helical" evidence="6">
    <location>
        <begin position="50"/>
        <end position="66"/>
    </location>
</feature>
<dbReference type="InterPro" id="IPR017562">
    <property type="entry name" value="Cyt_c_biogenesis_CcsA"/>
</dbReference>
<evidence type="ECO:0000313" key="8">
    <source>
        <dbReference type="EMBL" id="MEX8194063.1"/>
    </source>
</evidence>
<keyword evidence="9" id="KW-1185">Reference proteome</keyword>
<feature type="transmembrane region" description="Helical" evidence="6">
    <location>
        <begin position="142"/>
        <end position="162"/>
    </location>
</feature>
<dbReference type="RefSeq" id="WP_369339250.1">
    <property type="nucleotide sequence ID" value="NZ_JBFYGN010000017.1"/>
</dbReference>
<gene>
    <name evidence="8" type="primary">ccsB</name>
    <name evidence="8" type="ORF">AB6724_14575</name>
</gene>
<evidence type="ECO:0000256" key="1">
    <source>
        <dbReference type="ARBA" id="ARBA00004141"/>
    </source>
</evidence>
<accession>A0ABV3ZYW2</accession>
<sequence length="445" mass="50318">MNTATTTLTLNEGFFARRNWFDWLFALIAALGLGYALQRYAAYMDVYEKGILLASIPAMIWLGWFWRPLRVLILVVAACALMSISLYQGPDGADLARSETVFGLKYFFSSQSAILWMSVIFFISTVFYWIGMFAKGESSTMSLLGSRLVWLAVTMALIGTMVRWYESYVLGPDIGHIPVSNLYEVFVLFCWMTAIFYLYFEEHYQTRALGGFVMLVVSAAVGFLLWYTVERQAYEIQPLVPALKSWWMKLHVPANFIGYGTFALSAMVAFAYLIKQQAGEARWYKLAPLWLLGVVLCFEPIVFRQGATAGKGSSYWMVYFGISALIVASILLGRKRIAERLPSFEVLDDLMYKAIAVGFAFFTIATVLGALWAAEAWGGYWSWDPKETWALIVWLNYAAWLHMRLMKGLRGTVSAWWALAGLVVTTFAFLGVNMFLSGLHSYGEL</sequence>
<feature type="transmembrane region" description="Helical" evidence="6">
    <location>
        <begin position="212"/>
        <end position="229"/>
    </location>
</feature>
<evidence type="ECO:0000256" key="3">
    <source>
        <dbReference type="ARBA" id="ARBA00022748"/>
    </source>
</evidence>
<name>A0ABV3ZYW2_9BURK</name>
<feature type="transmembrane region" description="Helical" evidence="6">
    <location>
        <begin position="386"/>
        <end position="403"/>
    </location>
</feature>
<organism evidence="8 9">
    <name type="scientific">Comamonas guangdongensis</name>
    <dbReference type="NCBI Taxonomy" id="510515"/>
    <lineage>
        <taxon>Bacteria</taxon>
        <taxon>Pseudomonadati</taxon>
        <taxon>Pseudomonadota</taxon>
        <taxon>Betaproteobacteria</taxon>
        <taxon>Burkholderiales</taxon>
        <taxon>Comamonadaceae</taxon>
        <taxon>Comamonas</taxon>
    </lineage>
</organism>
<feature type="transmembrane region" description="Helical" evidence="6">
    <location>
        <begin position="182"/>
        <end position="200"/>
    </location>
</feature>
<evidence type="ECO:0000256" key="4">
    <source>
        <dbReference type="ARBA" id="ARBA00022989"/>
    </source>
</evidence>
<keyword evidence="2 6" id="KW-0812">Transmembrane</keyword>
<feature type="transmembrane region" description="Helical" evidence="6">
    <location>
        <begin position="20"/>
        <end position="38"/>
    </location>
</feature>
<evidence type="ECO:0000256" key="5">
    <source>
        <dbReference type="ARBA" id="ARBA00023136"/>
    </source>
</evidence>
<dbReference type="PANTHER" id="PTHR30071:SF1">
    <property type="entry name" value="CYTOCHROME B_B6 PROTEIN-RELATED"/>
    <property type="match status" value="1"/>
</dbReference>
<keyword evidence="4 6" id="KW-1133">Transmembrane helix</keyword>
<evidence type="ECO:0000256" key="6">
    <source>
        <dbReference type="SAM" id="Phobius"/>
    </source>
</evidence>
<reference evidence="8 9" key="1">
    <citation type="journal article" date="2013" name="Int. J. Syst. Evol. Microbiol.">
        <title>Comamonas guangdongensis sp. nov., isolated from subterranean forest sediment, and emended description of the genus Comamonas.</title>
        <authorList>
            <person name="Zhang J."/>
            <person name="Wang Y."/>
            <person name="Zhou S."/>
            <person name="Wu C."/>
            <person name="He J."/>
            <person name="Li F."/>
        </authorList>
    </citation>
    <scope>NUCLEOTIDE SEQUENCE [LARGE SCALE GENOMIC DNA]</scope>
    <source>
        <strain evidence="8 9">CCTCC AB2011133</strain>
    </source>
</reference>
<feature type="transmembrane region" description="Helical" evidence="6">
    <location>
        <begin position="71"/>
        <end position="88"/>
    </location>
</feature>
<dbReference type="InterPro" id="IPR002541">
    <property type="entry name" value="Cyt_c_assembly"/>
</dbReference>
<comment type="caution">
    <text evidence="8">The sequence shown here is derived from an EMBL/GenBank/DDBJ whole genome shotgun (WGS) entry which is preliminary data.</text>
</comment>
<evidence type="ECO:0000313" key="9">
    <source>
        <dbReference type="Proteomes" id="UP001561046"/>
    </source>
</evidence>
<dbReference type="InterPro" id="IPR045062">
    <property type="entry name" value="Cyt_c_biogenesis_CcsA/CcmC"/>
</dbReference>